<dbReference type="Proteomes" id="UP000297982">
    <property type="component" value="Unassembled WGS sequence"/>
</dbReference>
<protein>
    <submittedName>
        <fullName evidence="1">Uncharacterized protein</fullName>
    </submittedName>
</protein>
<gene>
    <name evidence="1" type="ORF">E4663_08135</name>
</gene>
<accession>A0A4Z0H4B8</accession>
<comment type="caution">
    <text evidence="1">The sequence shown here is derived from an EMBL/GenBank/DDBJ whole genome shotgun (WGS) entry which is preliminary data.</text>
</comment>
<dbReference type="AlphaFoldDB" id="A0A4Z0H4B8"/>
<sequence length="111" mass="13362">MDSNRDLVMYYGKQLNVTDIDPELALQLLQHRTELFRQQDKLDLEDFLRLSSFDMSLIDRSEEFVEQIEKVYDFTASDEQEIPPEQWWWHLNKISLGHLDFSILLEEEQVI</sequence>
<name>A0A4Z0H4B8_9BACI</name>
<proteinExistence type="predicted"/>
<dbReference type="OrthoDB" id="2607569at2"/>
<keyword evidence="2" id="KW-1185">Reference proteome</keyword>
<dbReference type="EMBL" id="SRJC01000001">
    <property type="protein sequence ID" value="TGB04950.1"/>
    <property type="molecule type" value="Genomic_DNA"/>
</dbReference>
<evidence type="ECO:0000313" key="2">
    <source>
        <dbReference type="Proteomes" id="UP000297982"/>
    </source>
</evidence>
<dbReference type="RefSeq" id="WP_135327222.1">
    <property type="nucleotide sequence ID" value="NZ_FVYZ01000004.1"/>
</dbReference>
<reference evidence="1 2" key="1">
    <citation type="journal article" date="2003" name="Int. J. Syst. Evol. Microbiol.">
        <title>Halobacillus salinus sp. nov., isolated from a salt lake on the coast of the East Sea in Korea.</title>
        <authorList>
            <person name="Yoon J.H."/>
            <person name="Kang K.H."/>
            <person name="Park Y.H."/>
        </authorList>
    </citation>
    <scope>NUCLEOTIDE SEQUENCE [LARGE SCALE GENOMIC DNA]</scope>
    <source>
        <strain evidence="1 2">HSL-3</strain>
    </source>
</reference>
<evidence type="ECO:0000313" key="1">
    <source>
        <dbReference type="EMBL" id="TGB04950.1"/>
    </source>
</evidence>
<organism evidence="1 2">
    <name type="scientific">Halobacillus salinus</name>
    <dbReference type="NCBI Taxonomy" id="192814"/>
    <lineage>
        <taxon>Bacteria</taxon>
        <taxon>Bacillati</taxon>
        <taxon>Bacillota</taxon>
        <taxon>Bacilli</taxon>
        <taxon>Bacillales</taxon>
        <taxon>Bacillaceae</taxon>
        <taxon>Halobacillus</taxon>
    </lineage>
</organism>